<proteinExistence type="predicted"/>
<sequence length="85" mass="9951">MADTPKIRQLRSYLNLRTRITASDNRVFNGIFMCIDKYKNIILSQTEEFRDVLNAEKRFVGLVMIPGKHIIKAEIEDLELSDEYT</sequence>
<dbReference type="EMBL" id="KI297126">
    <property type="protein sequence ID" value="ESA00550.1"/>
    <property type="molecule type" value="Genomic_DNA"/>
</dbReference>
<reference evidence="2" key="1">
    <citation type="submission" date="2013-07" db="EMBL/GenBank/DDBJ databases">
        <title>The genome of an arbuscular mycorrhizal fungus provides insights into the evolution of the oldest plant symbiosis.</title>
        <authorList>
            <consortium name="DOE Joint Genome Institute"/>
            <person name="Tisserant E."/>
            <person name="Malbreil M."/>
            <person name="Kuo A."/>
            <person name="Kohler A."/>
            <person name="Symeonidi A."/>
            <person name="Balestrini R."/>
            <person name="Charron P."/>
            <person name="Duensing N."/>
            <person name="Frei-dit-Frey N."/>
            <person name="Gianinazzi-Pearson V."/>
            <person name="Gilbert B."/>
            <person name="Handa Y."/>
            <person name="Hijri M."/>
            <person name="Kaul R."/>
            <person name="Kawaguchi M."/>
            <person name="Krajinski F."/>
            <person name="Lammers P."/>
            <person name="Lapierre D."/>
            <person name="Masclaux F.G."/>
            <person name="Murat C."/>
            <person name="Morin E."/>
            <person name="Ndikumana S."/>
            <person name="Pagni M."/>
            <person name="Petitpierre D."/>
            <person name="Requena N."/>
            <person name="Rosikiewicz P."/>
            <person name="Riley R."/>
            <person name="Saito K."/>
            <person name="San Clemente H."/>
            <person name="Shapiro H."/>
            <person name="van Tuinen D."/>
            <person name="Becard G."/>
            <person name="Bonfante P."/>
            <person name="Paszkowski U."/>
            <person name="Shachar-Hill Y."/>
            <person name="Young J.P."/>
            <person name="Sanders I.R."/>
            <person name="Henrissat B."/>
            <person name="Rensing S.A."/>
            <person name="Grigoriev I.V."/>
            <person name="Corradi N."/>
            <person name="Roux C."/>
            <person name="Martin F."/>
        </authorList>
    </citation>
    <scope>NUCLEOTIDE SEQUENCE</scope>
    <source>
        <strain evidence="2">DAOM 197198</strain>
    </source>
</reference>
<name>U9SXD7_RHIID</name>
<dbReference type="SUPFAM" id="SSF50182">
    <property type="entry name" value="Sm-like ribonucleoproteins"/>
    <property type="match status" value="1"/>
</dbReference>
<dbReference type="SMART" id="SM00651">
    <property type="entry name" value="Sm"/>
    <property type="match status" value="1"/>
</dbReference>
<protein>
    <recommendedName>
        <fullName evidence="1">Sm domain-containing protein</fullName>
    </recommendedName>
</protein>
<dbReference type="InterPro" id="IPR010920">
    <property type="entry name" value="LSM_dom_sf"/>
</dbReference>
<dbReference type="InterPro" id="IPR034110">
    <property type="entry name" value="LSMD1_Sm"/>
</dbReference>
<accession>U9SXD7</accession>
<dbReference type="InterPro" id="IPR001163">
    <property type="entry name" value="Sm_dom_euk/arc"/>
</dbReference>
<dbReference type="VEuPathDB" id="FungiDB:RhiirFUN_009186"/>
<evidence type="ECO:0000313" key="2">
    <source>
        <dbReference type="EMBL" id="ESA00550.1"/>
    </source>
</evidence>
<dbReference type="GO" id="GO:0031417">
    <property type="term" value="C:NatC complex"/>
    <property type="evidence" value="ECO:0007669"/>
    <property type="project" value="InterPro"/>
</dbReference>
<dbReference type="CDD" id="cd06168">
    <property type="entry name" value="LSMD1"/>
    <property type="match status" value="1"/>
</dbReference>
<organism evidence="2">
    <name type="scientific">Rhizophagus irregularis (strain DAOM 181602 / DAOM 197198 / MUCL 43194)</name>
    <name type="common">Arbuscular mycorrhizal fungus</name>
    <name type="synonym">Glomus intraradices</name>
    <dbReference type="NCBI Taxonomy" id="747089"/>
    <lineage>
        <taxon>Eukaryota</taxon>
        <taxon>Fungi</taxon>
        <taxon>Fungi incertae sedis</taxon>
        <taxon>Mucoromycota</taxon>
        <taxon>Glomeromycotina</taxon>
        <taxon>Glomeromycetes</taxon>
        <taxon>Glomerales</taxon>
        <taxon>Glomeraceae</taxon>
        <taxon>Rhizophagus</taxon>
    </lineage>
</organism>
<dbReference type="PANTHER" id="PTHR10701">
    <property type="entry name" value="SMALL NUCLEAR RIBONUCLEOPROTEIN-ASSOCIATED PROTEIN B AND N"/>
    <property type="match status" value="1"/>
</dbReference>
<dbReference type="Gene3D" id="2.30.30.100">
    <property type="match status" value="1"/>
</dbReference>
<dbReference type="InterPro" id="IPR050914">
    <property type="entry name" value="snRNP_SmB/NAA38-like"/>
</dbReference>
<gene>
    <name evidence="2" type="ORF">GLOINDRAFT_338459</name>
</gene>
<dbReference type="HOGENOM" id="CLU_076902_4_0_1"/>
<dbReference type="PANTHER" id="PTHR10701:SF5">
    <property type="entry name" value="N-ALPHA-ACETYLTRANSFERASE 38, NATC AUXILIARY SUBUNIT"/>
    <property type="match status" value="1"/>
</dbReference>
<feature type="domain" description="Sm" evidence="1">
    <location>
        <begin position="8"/>
        <end position="75"/>
    </location>
</feature>
<dbReference type="eggNOG" id="KOG3168">
    <property type="taxonomic scope" value="Eukaryota"/>
</dbReference>
<dbReference type="AlphaFoldDB" id="U9SXD7"/>
<evidence type="ECO:0000259" key="1">
    <source>
        <dbReference type="SMART" id="SM00651"/>
    </source>
</evidence>
<dbReference type="Pfam" id="PF01423">
    <property type="entry name" value="LSM"/>
    <property type="match status" value="1"/>
</dbReference>